<keyword evidence="14" id="KW-0437">Light-harvesting polypeptide</keyword>
<keyword evidence="11 15" id="KW-1133">Transmembrane helix</keyword>
<evidence type="ECO:0000256" key="8">
    <source>
        <dbReference type="ARBA" id="ARBA00022723"/>
    </source>
</evidence>
<dbReference type="GO" id="GO:0042314">
    <property type="term" value="F:bacteriochlorophyll binding"/>
    <property type="evidence" value="ECO:0007669"/>
    <property type="project" value="UniProtKB-KW"/>
</dbReference>
<dbReference type="InterPro" id="IPR000066">
    <property type="entry name" value="Antenna_a/b"/>
</dbReference>
<dbReference type="EMBL" id="JACIGE010000002">
    <property type="protein sequence ID" value="MBB4246179.1"/>
    <property type="molecule type" value="Genomic_DNA"/>
</dbReference>
<evidence type="ECO:0000256" key="9">
    <source>
        <dbReference type="ARBA" id="ARBA00022842"/>
    </source>
</evidence>
<evidence type="ECO:0000256" key="10">
    <source>
        <dbReference type="ARBA" id="ARBA00022956"/>
    </source>
</evidence>
<keyword evidence="18" id="KW-1185">Reference proteome</keyword>
<evidence type="ECO:0000256" key="6">
    <source>
        <dbReference type="ARBA" id="ARBA00022549"/>
    </source>
</evidence>
<feature type="domain" description="Antenna complex alpha/beta subunit" evidence="16">
    <location>
        <begin position="48"/>
        <end position="81"/>
    </location>
</feature>
<organism evidence="17 18">
    <name type="scientific">Rhodocyclus tenuis</name>
    <name type="common">Rhodospirillum tenue</name>
    <dbReference type="NCBI Taxonomy" id="1066"/>
    <lineage>
        <taxon>Bacteria</taxon>
        <taxon>Pseudomonadati</taxon>
        <taxon>Pseudomonadota</taxon>
        <taxon>Betaproteobacteria</taxon>
        <taxon>Rhodocyclales</taxon>
        <taxon>Rhodocyclaceae</taxon>
        <taxon>Rhodocyclus</taxon>
    </lineage>
</organism>
<dbReference type="Pfam" id="PF00556">
    <property type="entry name" value="LHC"/>
    <property type="match status" value="1"/>
</dbReference>
<keyword evidence="8" id="KW-0479">Metal-binding</keyword>
<dbReference type="GO" id="GO:0030077">
    <property type="term" value="C:plasma membrane light-harvesting complex"/>
    <property type="evidence" value="ECO:0007669"/>
    <property type="project" value="InterPro"/>
</dbReference>
<evidence type="ECO:0000313" key="18">
    <source>
        <dbReference type="Proteomes" id="UP000587070"/>
    </source>
</evidence>
<evidence type="ECO:0000256" key="7">
    <source>
        <dbReference type="ARBA" id="ARBA00022692"/>
    </source>
</evidence>
<keyword evidence="12" id="KW-0157">Chromophore</keyword>
<dbReference type="AlphaFoldDB" id="A0A840GD61"/>
<dbReference type="Proteomes" id="UP000587070">
    <property type="component" value="Unassembled WGS sequence"/>
</dbReference>
<keyword evidence="10" id="KW-0076">Bacteriochlorophyll</keyword>
<dbReference type="GO" id="GO:0005886">
    <property type="term" value="C:plasma membrane"/>
    <property type="evidence" value="ECO:0007669"/>
    <property type="project" value="UniProtKB-SubCell"/>
</dbReference>
<evidence type="ECO:0000256" key="3">
    <source>
        <dbReference type="ARBA" id="ARBA00011052"/>
    </source>
</evidence>
<dbReference type="InterPro" id="IPR023623">
    <property type="entry name" value="Antenna_beta_CS"/>
</dbReference>
<dbReference type="GO" id="GO:0046872">
    <property type="term" value="F:metal ion binding"/>
    <property type="evidence" value="ECO:0007669"/>
    <property type="project" value="UniProtKB-KW"/>
</dbReference>
<proteinExistence type="inferred from homology"/>
<evidence type="ECO:0000313" key="17">
    <source>
        <dbReference type="EMBL" id="MBB4246179.1"/>
    </source>
</evidence>
<dbReference type="GO" id="GO:0019684">
    <property type="term" value="P:photosynthesis, light reaction"/>
    <property type="evidence" value="ECO:0007669"/>
    <property type="project" value="InterPro"/>
</dbReference>
<evidence type="ECO:0000256" key="11">
    <source>
        <dbReference type="ARBA" id="ARBA00022989"/>
    </source>
</evidence>
<keyword evidence="13 15" id="KW-0472">Membrane</keyword>
<reference evidence="17 18" key="1">
    <citation type="submission" date="2020-08" db="EMBL/GenBank/DDBJ databases">
        <title>Genome sequencing of Purple Non-Sulfur Bacteria from various extreme environments.</title>
        <authorList>
            <person name="Mayer M."/>
        </authorList>
    </citation>
    <scope>NUCLEOTIDE SEQUENCE [LARGE SCALE GENOMIC DNA]</scope>
    <source>
        <strain evidence="17 18">2761</strain>
    </source>
</reference>
<dbReference type="PROSITE" id="PS00969">
    <property type="entry name" value="ANTENNA_COMP_BETA"/>
    <property type="match status" value="1"/>
</dbReference>
<dbReference type="InterPro" id="IPR023624">
    <property type="entry name" value="Antenna_beta_dom_sf"/>
</dbReference>
<dbReference type="InterPro" id="IPR035889">
    <property type="entry name" value="Light-harvesting_complex"/>
</dbReference>
<evidence type="ECO:0000256" key="13">
    <source>
        <dbReference type="ARBA" id="ARBA00023136"/>
    </source>
</evidence>
<comment type="function">
    <text evidence="1">Antenna complexes are light-harvesting systems, which transfer the excitation energy to the reaction centers.</text>
</comment>
<evidence type="ECO:0000256" key="15">
    <source>
        <dbReference type="SAM" id="Phobius"/>
    </source>
</evidence>
<comment type="similarity">
    <text evidence="3">Belongs to the antenna complex beta subunit family.</text>
</comment>
<evidence type="ECO:0000256" key="5">
    <source>
        <dbReference type="ARBA" id="ARBA00022494"/>
    </source>
</evidence>
<keyword evidence="9" id="KW-0460">Magnesium</keyword>
<gene>
    <name evidence="17" type="ORF">GGD90_000536</name>
</gene>
<keyword evidence="6" id="KW-0042">Antenna complex</keyword>
<evidence type="ECO:0000256" key="1">
    <source>
        <dbReference type="ARBA" id="ARBA00002455"/>
    </source>
</evidence>
<keyword evidence="4" id="KW-1003">Cell membrane</keyword>
<dbReference type="InterPro" id="IPR002362">
    <property type="entry name" value="LHB-1/5"/>
</dbReference>
<comment type="caution">
    <text evidence="17">The sequence shown here is derived from an EMBL/GenBank/DDBJ whole genome shotgun (WGS) entry which is preliminary data.</text>
</comment>
<evidence type="ECO:0000256" key="4">
    <source>
        <dbReference type="ARBA" id="ARBA00022475"/>
    </source>
</evidence>
<name>A0A840GD61_RHOTE</name>
<protein>
    <recommendedName>
        <fullName evidence="16">Antenna complex alpha/beta subunit domain-containing protein</fullName>
    </recommendedName>
</protein>
<keyword evidence="7 15" id="KW-0812">Transmembrane</keyword>
<evidence type="ECO:0000256" key="14">
    <source>
        <dbReference type="ARBA" id="ARBA00023243"/>
    </source>
</evidence>
<dbReference type="NCBIfam" id="NF040862">
    <property type="entry name" value="pufB_517_ASD"/>
    <property type="match status" value="1"/>
</dbReference>
<evidence type="ECO:0000256" key="2">
    <source>
        <dbReference type="ARBA" id="ARBA00004249"/>
    </source>
</evidence>
<accession>A0A840GD61</accession>
<comment type="subcellular location">
    <subcellularLocation>
        <location evidence="2">Cell inner membrane</location>
        <topology evidence="2">Single-pass type II membrane protein</topology>
    </subcellularLocation>
</comment>
<feature type="transmembrane region" description="Helical" evidence="15">
    <location>
        <begin position="53"/>
        <end position="77"/>
    </location>
</feature>
<dbReference type="PRINTS" id="PR00674">
    <property type="entry name" value="LIGHTHARVSTB"/>
</dbReference>
<evidence type="ECO:0000259" key="16">
    <source>
        <dbReference type="Pfam" id="PF00556"/>
    </source>
</evidence>
<keyword evidence="5" id="KW-0148">Chlorophyll</keyword>
<sequence length="97" mass="10597">MPAIRRVMQVTLVILAAREMRGFSRKAHQEVFTVADANKVWPTGLTVAEAEELHTYVTNGFRVFVGIAVVAHVLVFAAHPWGRGGALVAQTVLPFLS</sequence>
<evidence type="ECO:0000256" key="12">
    <source>
        <dbReference type="ARBA" id="ARBA00022991"/>
    </source>
</evidence>
<dbReference type="RefSeq" id="WP_200385603.1">
    <property type="nucleotide sequence ID" value="NZ_JACIGE010000002.1"/>
</dbReference>
<dbReference type="SUPFAM" id="SSF56918">
    <property type="entry name" value="Light-harvesting complex subunits"/>
    <property type="match status" value="1"/>
</dbReference>
<dbReference type="Gene3D" id="1.20.5.250">
    <property type="match status" value="1"/>
</dbReference>